<name>A0ABM9UQD1_SARVE</name>
<evidence type="ECO:0000313" key="2">
    <source>
        <dbReference type="Proteomes" id="UP000095488"/>
    </source>
</evidence>
<sequence length="126" mass="14827">MEILNKYFLLFDEARTSKNAKEELISLFSEDMSFVLAGNIKNGIDEWKKFLDLIYENNADIKHMHEEWKFNKSTNRYEAKWAVCGKSKDGKVYTKLGIDIAEIDEQGKIKYLENVPDDSKLFENYK</sequence>
<dbReference type="EMBL" id="CYZR01000004">
    <property type="protein sequence ID" value="CUN92265.1"/>
    <property type="molecule type" value="Genomic_DNA"/>
</dbReference>
<keyword evidence="2" id="KW-1185">Reference proteome</keyword>
<comment type="caution">
    <text evidence="1">The sequence shown here is derived from an EMBL/GenBank/DDBJ whole genome shotgun (WGS) entry which is preliminary data.</text>
</comment>
<organism evidence="1 2">
    <name type="scientific">Sarcina ventriculi</name>
    <name type="common">Clostridium ventriculi</name>
    <dbReference type="NCBI Taxonomy" id="1267"/>
    <lineage>
        <taxon>Bacteria</taxon>
        <taxon>Bacillati</taxon>
        <taxon>Bacillota</taxon>
        <taxon>Clostridia</taxon>
        <taxon>Eubacteriales</taxon>
        <taxon>Clostridiaceae</taxon>
        <taxon>Sarcina</taxon>
    </lineage>
</organism>
<reference evidence="1 2" key="1">
    <citation type="submission" date="2015-09" db="EMBL/GenBank/DDBJ databases">
        <authorList>
            <consortium name="Pathogen Informatics"/>
        </authorList>
    </citation>
    <scope>NUCLEOTIDE SEQUENCE [LARGE SCALE GENOMIC DNA]</scope>
    <source>
        <strain evidence="1 2">2789STDY5834858</strain>
    </source>
</reference>
<protein>
    <recommendedName>
        <fullName evidence="3">Polyketide cyclase</fullName>
    </recommendedName>
</protein>
<dbReference type="Gene3D" id="3.10.450.50">
    <property type="match status" value="1"/>
</dbReference>
<gene>
    <name evidence="1" type="ORF">ERS852473_01436</name>
</gene>
<evidence type="ECO:0000313" key="1">
    <source>
        <dbReference type="EMBL" id="CUN92265.1"/>
    </source>
</evidence>
<accession>A0ABM9UQD1</accession>
<dbReference type="SUPFAM" id="SSF54427">
    <property type="entry name" value="NTF2-like"/>
    <property type="match status" value="1"/>
</dbReference>
<evidence type="ECO:0008006" key="3">
    <source>
        <dbReference type="Google" id="ProtNLM"/>
    </source>
</evidence>
<dbReference type="RefSeq" id="WP_055259028.1">
    <property type="nucleotide sequence ID" value="NZ_BCMV01000037.1"/>
</dbReference>
<dbReference type="InterPro" id="IPR032710">
    <property type="entry name" value="NTF2-like_dom_sf"/>
</dbReference>
<dbReference type="Proteomes" id="UP000095488">
    <property type="component" value="Unassembled WGS sequence"/>
</dbReference>
<proteinExistence type="predicted"/>